<proteinExistence type="predicted"/>
<feature type="region of interest" description="Disordered" evidence="1">
    <location>
        <begin position="28"/>
        <end position="178"/>
    </location>
</feature>
<dbReference type="STRING" id="34508.A0A4U8UKA6"/>
<dbReference type="AlphaFoldDB" id="A0A4U8UKA6"/>
<feature type="compositionally biased region" description="Pro residues" evidence="1">
    <location>
        <begin position="111"/>
        <end position="140"/>
    </location>
</feature>
<comment type="caution">
    <text evidence="3">The sequence shown here is derived from an EMBL/GenBank/DDBJ whole genome shotgun (WGS) entry which is preliminary data.</text>
</comment>
<reference evidence="3 4" key="2">
    <citation type="journal article" date="2019" name="G3 (Bethesda)">
        <title>Hybrid Assembly of the Genome of the Entomopathogenic Nematode Steinernema carpocapsae Identifies the X-Chromosome.</title>
        <authorList>
            <person name="Serra L."/>
            <person name="Macchietto M."/>
            <person name="Macias-Munoz A."/>
            <person name="McGill C.J."/>
            <person name="Rodriguez I.M."/>
            <person name="Rodriguez B."/>
            <person name="Murad R."/>
            <person name="Mortazavi A."/>
        </authorList>
    </citation>
    <scope>NUCLEOTIDE SEQUENCE [LARGE SCALE GENOMIC DNA]</scope>
    <source>
        <strain evidence="3 4">ALL</strain>
    </source>
</reference>
<dbReference type="EMBL" id="AZBU02000001">
    <property type="protein sequence ID" value="TMS33344.1"/>
    <property type="molecule type" value="Genomic_DNA"/>
</dbReference>
<evidence type="ECO:0000313" key="4">
    <source>
        <dbReference type="Proteomes" id="UP000298663"/>
    </source>
</evidence>
<protein>
    <recommendedName>
        <fullName evidence="5">Peptidase M13 N-terminal domain-containing protein</fullName>
    </recommendedName>
</protein>
<keyword evidence="4" id="KW-1185">Reference proteome</keyword>
<feature type="compositionally biased region" description="Pro residues" evidence="1">
    <location>
        <begin position="149"/>
        <end position="173"/>
    </location>
</feature>
<feature type="compositionally biased region" description="Pro residues" evidence="1">
    <location>
        <begin position="28"/>
        <end position="47"/>
    </location>
</feature>
<organism evidence="3 4">
    <name type="scientific">Steinernema carpocapsae</name>
    <name type="common">Entomopathogenic nematode</name>
    <dbReference type="NCBI Taxonomy" id="34508"/>
    <lineage>
        <taxon>Eukaryota</taxon>
        <taxon>Metazoa</taxon>
        <taxon>Ecdysozoa</taxon>
        <taxon>Nematoda</taxon>
        <taxon>Chromadorea</taxon>
        <taxon>Rhabditida</taxon>
        <taxon>Tylenchina</taxon>
        <taxon>Panagrolaimomorpha</taxon>
        <taxon>Strongyloidoidea</taxon>
        <taxon>Steinernematidae</taxon>
        <taxon>Steinernema</taxon>
    </lineage>
</organism>
<evidence type="ECO:0000256" key="2">
    <source>
        <dbReference type="SAM" id="SignalP"/>
    </source>
</evidence>
<gene>
    <name evidence="3" type="ORF">L596_001100</name>
</gene>
<name>A0A4U8UKA6_STECR</name>
<dbReference type="Proteomes" id="UP000298663">
    <property type="component" value="Unassembled WGS sequence"/>
</dbReference>
<feature type="compositionally biased region" description="Pro residues" evidence="1">
    <location>
        <begin position="55"/>
        <end position="103"/>
    </location>
</feature>
<evidence type="ECO:0000313" key="3">
    <source>
        <dbReference type="EMBL" id="TMS33344.1"/>
    </source>
</evidence>
<feature type="signal peptide" evidence="2">
    <location>
        <begin position="1"/>
        <end position="17"/>
    </location>
</feature>
<accession>A0A4U8UKA6</accession>
<reference evidence="3 4" key="1">
    <citation type="journal article" date="2015" name="Genome Biol.">
        <title>Comparative genomics of Steinernema reveals deeply conserved gene regulatory networks.</title>
        <authorList>
            <person name="Dillman A.R."/>
            <person name="Macchietto M."/>
            <person name="Porter C.F."/>
            <person name="Rogers A."/>
            <person name="Williams B."/>
            <person name="Antoshechkin I."/>
            <person name="Lee M.M."/>
            <person name="Goodwin Z."/>
            <person name="Lu X."/>
            <person name="Lewis E.E."/>
            <person name="Goodrich-Blair H."/>
            <person name="Stock S.P."/>
            <person name="Adams B.J."/>
            <person name="Sternberg P.W."/>
            <person name="Mortazavi A."/>
        </authorList>
    </citation>
    <scope>NUCLEOTIDE SEQUENCE [LARGE SCALE GENOMIC DNA]</scope>
    <source>
        <strain evidence="3 4">ALL</strain>
    </source>
</reference>
<feature type="chain" id="PRO_5020513625" description="Peptidase M13 N-terminal domain-containing protein" evidence="2">
    <location>
        <begin position="18"/>
        <end position="477"/>
    </location>
</feature>
<sequence>MLLKTLVFTFVALQAVAQPGWLWFPPQPQPGSFPFPQPQPGPYPQPGPQSSSWPFPHPHPGPYPQPMPFPMPGPYPRPGPYPQPQPIPFPFPGPQPFPEPGSFPPETESFPFPPGTGFPGPFPRPKPFPGPFPGPEPFPPRTGSLPEPEAFPGPQLKPDPRRNPQPMPSPKDPASPCNNNVEYFCQRLDKEVSRELRAKGFKEEFNAAKAAAFTGVNPASSVLMNVWRNSIMDTKSVEVSLREDWRRWESAPLTVSKDSMTIDIRHHIAEYTLSVPVPSMKFEIDVIKKKFADCSTNIQEFVKGYFEIVDFEERFRSEDLQVVYDEILEWKLQSKASIIGKFDMEIDLPTWTPFETHNSAKMVEELSRSMFTGAYVNLLVAKAFHKKNQTQFIHDPERVARLKKMAQTILDEMKLQIDETEWISEESKKKLKNMHTVDDFLFGPPKTFLDAEMVDKALKIFKQFFKKAKANEGEMIE</sequence>
<evidence type="ECO:0000256" key="1">
    <source>
        <dbReference type="SAM" id="MobiDB-lite"/>
    </source>
</evidence>
<keyword evidence="2" id="KW-0732">Signal</keyword>
<evidence type="ECO:0008006" key="5">
    <source>
        <dbReference type="Google" id="ProtNLM"/>
    </source>
</evidence>